<comment type="similarity">
    <text evidence="4">Belongs to the kynureninase family.</text>
</comment>
<evidence type="ECO:0000256" key="3">
    <source>
        <dbReference type="ARBA" id="ARBA00022898"/>
    </source>
</evidence>
<dbReference type="InterPro" id="IPR015421">
    <property type="entry name" value="PyrdxlP-dep_Trfase_major"/>
</dbReference>
<proteinExistence type="inferred from homology"/>
<organism evidence="6 7">
    <name type="scientific">Streptomyces coffeae</name>
    <dbReference type="NCBI Taxonomy" id="621382"/>
    <lineage>
        <taxon>Bacteria</taxon>
        <taxon>Bacillati</taxon>
        <taxon>Actinomycetota</taxon>
        <taxon>Actinomycetes</taxon>
        <taxon>Kitasatosporales</taxon>
        <taxon>Streptomycetaceae</taxon>
        <taxon>Streptomyces</taxon>
    </lineage>
</organism>
<feature type="region of interest" description="Disordered" evidence="5">
    <location>
        <begin position="1"/>
        <end position="29"/>
    </location>
</feature>
<feature type="compositionally biased region" description="Basic and acidic residues" evidence="5">
    <location>
        <begin position="1"/>
        <end position="11"/>
    </location>
</feature>
<dbReference type="SUPFAM" id="SSF53383">
    <property type="entry name" value="PLP-dependent transferases"/>
    <property type="match status" value="1"/>
</dbReference>
<evidence type="ECO:0000256" key="4">
    <source>
        <dbReference type="PIRNR" id="PIRNR038800"/>
    </source>
</evidence>
<dbReference type="EC" id="3.7.1.3" evidence="4"/>
<dbReference type="Pfam" id="PF22580">
    <property type="entry name" value="KYNU_C"/>
    <property type="match status" value="1"/>
</dbReference>
<keyword evidence="3 4" id="KW-0663">Pyridoxal phosphate</keyword>
<comment type="catalytic activity">
    <reaction evidence="4">
        <text>L-kynurenine + H2O = anthranilate + L-alanine + H(+)</text>
        <dbReference type="Rhea" id="RHEA:16813"/>
        <dbReference type="ChEBI" id="CHEBI:15377"/>
        <dbReference type="ChEBI" id="CHEBI:15378"/>
        <dbReference type="ChEBI" id="CHEBI:16567"/>
        <dbReference type="ChEBI" id="CHEBI:57959"/>
        <dbReference type="ChEBI" id="CHEBI:57972"/>
        <dbReference type="EC" id="3.7.1.3"/>
    </reaction>
</comment>
<dbReference type="PANTHER" id="PTHR14084:SF0">
    <property type="entry name" value="KYNURENINASE"/>
    <property type="match status" value="1"/>
</dbReference>
<keyword evidence="1 4" id="KW-0662">Pyridine nucleotide biosynthesis</keyword>
<comment type="pathway">
    <text evidence="4">Amino-acid degradation; L-kynurenine degradation; L-alanine and anthranilate from L-kynurenine: step 1/1.</text>
</comment>
<comment type="catalytic activity">
    <reaction evidence="4">
        <text>3-hydroxy-L-kynurenine + H2O = 3-hydroxyanthranilate + L-alanine + H(+)</text>
        <dbReference type="Rhea" id="RHEA:25143"/>
        <dbReference type="ChEBI" id="CHEBI:15377"/>
        <dbReference type="ChEBI" id="CHEBI:15378"/>
        <dbReference type="ChEBI" id="CHEBI:36559"/>
        <dbReference type="ChEBI" id="CHEBI:57972"/>
        <dbReference type="ChEBI" id="CHEBI:58125"/>
        <dbReference type="EC" id="3.7.1.3"/>
    </reaction>
</comment>
<reference evidence="6 7" key="1">
    <citation type="submission" date="2021-01" db="EMBL/GenBank/DDBJ databases">
        <title>WGS of actinomycetes isolated from Thailand.</title>
        <authorList>
            <person name="Thawai C."/>
        </authorList>
    </citation>
    <scope>NUCLEOTIDE SEQUENCE [LARGE SCALE GENOMIC DNA]</scope>
    <source>
        <strain evidence="6 7">CA1R205</strain>
    </source>
</reference>
<keyword evidence="6" id="KW-0808">Transferase</keyword>
<keyword evidence="6" id="KW-0032">Aminotransferase</keyword>
<gene>
    <name evidence="6" type="ORF">JK363_18025</name>
</gene>
<comment type="pathway">
    <text evidence="4">Cofactor biosynthesis; NAD(+) biosynthesis; quinolinate from L-kynurenine: step 2/3.</text>
</comment>
<dbReference type="EMBL" id="JAERRF010000009">
    <property type="protein sequence ID" value="MBL1098526.1"/>
    <property type="molecule type" value="Genomic_DNA"/>
</dbReference>
<dbReference type="GO" id="GO:0008483">
    <property type="term" value="F:transaminase activity"/>
    <property type="evidence" value="ECO:0007669"/>
    <property type="project" value="UniProtKB-KW"/>
</dbReference>
<name>A0ABS1NEK8_9ACTN</name>
<comment type="cofactor">
    <cofactor evidence="4">
        <name>pyridoxal 5'-phosphate</name>
        <dbReference type="ChEBI" id="CHEBI:597326"/>
    </cofactor>
</comment>
<evidence type="ECO:0000313" key="7">
    <source>
        <dbReference type="Proteomes" id="UP000634229"/>
    </source>
</evidence>
<comment type="subunit">
    <text evidence="4">Homodimer.</text>
</comment>
<protein>
    <recommendedName>
        <fullName evidence="4">Kynureninase</fullName>
        <ecNumber evidence="4">3.7.1.3</ecNumber>
    </recommendedName>
</protein>
<dbReference type="InterPro" id="IPR010111">
    <property type="entry name" value="Kynureninase"/>
</dbReference>
<dbReference type="InterPro" id="IPR015422">
    <property type="entry name" value="PyrdxlP-dep_Trfase_small"/>
</dbReference>
<accession>A0ABS1NEK8</accession>
<dbReference type="InterPro" id="IPR015424">
    <property type="entry name" value="PyrdxlP-dep_Trfase"/>
</dbReference>
<evidence type="ECO:0000256" key="2">
    <source>
        <dbReference type="ARBA" id="ARBA00022801"/>
    </source>
</evidence>
<sequence>MRPPHPDREESPAVPTGSAVPTGPSPLTEAPESLAARAAALDAADPLAPLRHRFLLPEGVVYLDGNSLGPLPAAVPAALEDAVHRQWGTDLIRSWNDNAWWQAPLRVGDAIGRLVGAAPGQTVAGDSTSIHLFNALTAAARSRPDRPLLVTDPDHFPTDQYIAASVARLLGLELRRVPARELSGFLAEEGGRVAVAGYGPVDYRTGELYDMAGITRAVRDAGALMLWDLCHAAGALPVRLDAMGADFAVGCCYKFLNGGPGAPAFLYVAARHQAAFDHPLTGWNGHAAPFALSGGYVPAEGIGRARIGTPPMLSLLALEAALTAYDGVEMEQVRAKSLSLTGFLLDCAATLLDGLGFTPVTPREPERRGSQAVLRHPEAYGLIQALAARGVIGDMRAPDLLRFGVNALYLSHGEVLTAMRQLRDVAGGGEHRADRFRQRATVT</sequence>
<evidence type="ECO:0000313" key="6">
    <source>
        <dbReference type="EMBL" id="MBL1098526.1"/>
    </source>
</evidence>
<comment type="caution">
    <text evidence="6">The sequence shown here is derived from an EMBL/GenBank/DDBJ whole genome shotgun (WGS) entry which is preliminary data.</text>
</comment>
<evidence type="ECO:0000256" key="5">
    <source>
        <dbReference type="SAM" id="MobiDB-lite"/>
    </source>
</evidence>
<dbReference type="PANTHER" id="PTHR14084">
    <property type="entry name" value="KYNURENINASE"/>
    <property type="match status" value="1"/>
</dbReference>
<dbReference type="Gene3D" id="3.40.640.10">
    <property type="entry name" value="Type I PLP-dependent aspartate aminotransferase-like (Major domain)"/>
    <property type="match status" value="1"/>
</dbReference>
<evidence type="ECO:0000256" key="1">
    <source>
        <dbReference type="ARBA" id="ARBA00022642"/>
    </source>
</evidence>
<dbReference type="Gene3D" id="3.90.1150.10">
    <property type="entry name" value="Aspartate Aminotransferase, domain 1"/>
    <property type="match status" value="1"/>
</dbReference>
<keyword evidence="2 4" id="KW-0378">Hydrolase</keyword>
<comment type="function">
    <text evidence="4">Catalyzes the cleavage of L-kynurenine (L-Kyn) and L-3-hydroxykynurenine (L-3OHKyn) into anthranilic acid (AA) and 3-hydroxyanthranilic acid (3-OHAA), respectively.</text>
</comment>
<dbReference type="PIRSF" id="PIRSF038800">
    <property type="entry name" value="KYNU"/>
    <property type="match status" value="1"/>
</dbReference>
<keyword evidence="7" id="KW-1185">Reference proteome</keyword>
<dbReference type="Proteomes" id="UP000634229">
    <property type="component" value="Unassembled WGS sequence"/>
</dbReference>